<organism evidence="1 2">
    <name type="scientific">Lutibacter flavus</name>
    <dbReference type="NCBI Taxonomy" id="691689"/>
    <lineage>
        <taxon>Bacteria</taxon>
        <taxon>Pseudomonadati</taxon>
        <taxon>Bacteroidota</taxon>
        <taxon>Flavobacteriia</taxon>
        <taxon>Flavobacteriales</taxon>
        <taxon>Flavobacteriaceae</taxon>
        <taxon>Lutibacter</taxon>
    </lineage>
</organism>
<evidence type="ECO:0000313" key="1">
    <source>
        <dbReference type="EMBL" id="SNR76371.1"/>
    </source>
</evidence>
<dbReference type="Gene3D" id="3.30.310.70">
    <property type="entry name" value="TT1751-like domain"/>
    <property type="match status" value="1"/>
</dbReference>
<evidence type="ECO:0000313" key="2">
    <source>
        <dbReference type="Proteomes" id="UP000198412"/>
    </source>
</evidence>
<sequence length="295" mass="32543">MKNLLLSSLAIIFIGISSIAQDLSPYIKVVESSETMNAISEKVVNALKDNSFTVLGTYNPSGKSTLKVIAFTRTDLKNTVVKVTDRGALAATFKIGLIQKNGKVTVSYTNPEYILRAYLGTNYNTFVSTFNKFSNDLKTSLSAVGNEFTPFGGTVAAKKLGKYHYKIMMPYFSDPVTLNEFSSFEEGLKTITDNLKAKKGKTTQVYQLLYTNEKIAVFGVGLKNVEDGEAHFLPIIGEEHVAALPYEIILQGKKATMLHGKYRLALHWPELTMGTFMKIMSTPGDIEDTLEGLCK</sequence>
<protein>
    <submittedName>
        <fullName evidence="1">Uncharacterized protein</fullName>
    </submittedName>
</protein>
<dbReference type="SUPFAM" id="SSF103247">
    <property type="entry name" value="TT1751-like"/>
    <property type="match status" value="1"/>
</dbReference>
<accession>A0A238Z0E2</accession>
<dbReference type="RefSeq" id="WP_089379212.1">
    <property type="nucleotide sequence ID" value="NZ_FZNX01000005.1"/>
</dbReference>
<reference evidence="2" key="1">
    <citation type="submission" date="2017-06" db="EMBL/GenBank/DDBJ databases">
        <authorList>
            <person name="Varghese N."/>
            <person name="Submissions S."/>
        </authorList>
    </citation>
    <scope>NUCLEOTIDE SEQUENCE [LARGE SCALE GENOMIC DNA]</scope>
    <source>
        <strain evidence="2">DSM 27993</strain>
    </source>
</reference>
<keyword evidence="2" id="KW-1185">Reference proteome</keyword>
<dbReference type="OrthoDB" id="9814711at2"/>
<dbReference type="EMBL" id="FZNX01000005">
    <property type="protein sequence ID" value="SNR76371.1"/>
    <property type="molecule type" value="Genomic_DNA"/>
</dbReference>
<dbReference type="InterPro" id="IPR035923">
    <property type="entry name" value="TT1751-like_sf"/>
</dbReference>
<dbReference type="Proteomes" id="UP000198412">
    <property type="component" value="Unassembled WGS sequence"/>
</dbReference>
<dbReference type="AlphaFoldDB" id="A0A238Z0E2"/>
<name>A0A238Z0E2_9FLAO</name>
<proteinExistence type="predicted"/>
<gene>
    <name evidence="1" type="ORF">SAMN04488111_2949</name>
</gene>